<evidence type="ECO:0000256" key="1">
    <source>
        <dbReference type="SAM" id="Phobius"/>
    </source>
</evidence>
<proteinExistence type="predicted"/>
<keyword evidence="1" id="KW-1133">Transmembrane helix</keyword>
<dbReference type="AlphaFoldDB" id="A0A1C3YPZ3"/>
<keyword evidence="1" id="KW-0812">Transmembrane</keyword>
<dbReference type="RefSeq" id="WP_156416127.1">
    <property type="nucleotide sequence ID" value="NZ_FMAU01000001.1"/>
</dbReference>
<evidence type="ECO:0000313" key="3">
    <source>
        <dbReference type="Proteomes" id="UP000181997"/>
    </source>
</evidence>
<reference evidence="3" key="1">
    <citation type="submission" date="2016-08" db="EMBL/GenBank/DDBJ databases">
        <authorList>
            <person name="Varghese N."/>
            <person name="Submissions Spin"/>
        </authorList>
    </citation>
    <scope>NUCLEOTIDE SEQUENCE [LARGE SCALE GENOMIC DNA]</scope>
    <source>
        <strain evidence="3">SGD-1123</strain>
    </source>
</reference>
<organism evidence="2 3">
    <name type="scientific">[Bacillus] enclensis</name>
    <dbReference type="NCBI Taxonomy" id="1402860"/>
    <lineage>
        <taxon>Bacteria</taxon>
        <taxon>Bacillati</taxon>
        <taxon>Bacillota</taxon>
        <taxon>Bacilli</taxon>
        <taxon>Bacillales</taxon>
        <taxon>Bacillaceae</taxon>
        <taxon>Rossellomorea</taxon>
    </lineage>
</organism>
<sequence>MPKGPAHHAAAEEFDYFKLLLVLLVVAFLITLGVAPIAALIIGIALLIILVISALF</sequence>
<evidence type="ECO:0000313" key="2">
    <source>
        <dbReference type="EMBL" id="SCB72177.1"/>
    </source>
</evidence>
<accession>A0A1C3YPZ3</accession>
<feature type="transmembrane region" description="Helical" evidence="1">
    <location>
        <begin position="20"/>
        <end position="52"/>
    </location>
</feature>
<dbReference type="EMBL" id="FMAU01000001">
    <property type="protein sequence ID" value="SCB72177.1"/>
    <property type="molecule type" value="Genomic_DNA"/>
</dbReference>
<name>A0A1C3YPZ3_9BACI</name>
<keyword evidence="3" id="KW-1185">Reference proteome</keyword>
<keyword evidence="1" id="KW-0472">Membrane</keyword>
<gene>
    <name evidence="2" type="ORF">GA0061094_0042</name>
</gene>
<dbReference type="Proteomes" id="UP000181997">
    <property type="component" value="Unassembled WGS sequence"/>
</dbReference>
<protein>
    <submittedName>
        <fullName evidence="2">Uncharacterized protein</fullName>
    </submittedName>
</protein>